<keyword evidence="2" id="KW-0732">Signal</keyword>
<evidence type="ECO:0000313" key="5">
    <source>
        <dbReference type="Proteomes" id="UP000295547"/>
    </source>
</evidence>
<comment type="caution">
    <text evidence="4">The sequence shown here is derived from an EMBL/GenBank/DDBJ whole genome shotgun (WGS) entry which is preliminary data.</text>
</comment>
<dbReference type="PANTHER" id="PTHR35936:SF17">
    <property type="entry name" value="ARGININE-BINDING EXTRACELLULAR PROTEIN ARTP"/>
    <property type="match status" value="1"/>
</dbReference>
<evidence type="ECO:0000313" key="4">
    <source>
        <dbReference type="EMBL" id="TCU31207.1"/>
    </source>
</evidence>
<dbReference type="GO" id="GO:0042597">
    <property type="term" value="C:periplasmic space"/>
    <property type="evidence" value="ECO:0007669"/>
    <property type="project" value="UniProtKB-SubCell"/>
</dbReference>
<protein>
    <submittedName>
        <fullName evidence="4">ABC-type amino acid transport substrate-binding protein</fullName>
    </submittedName>
</protein>
<name>A0A4R3RAH0_9HYPH</name>
<feature type="domain" description="Solute-binding protein family 3/N-terminal" evidence="3">
    <location>
        <begin position="311"/>
        <end position="542"/>
    </location>
</feature>
<dbReference type="Gene3D" id="3.40.190.10">
    <property type="entry name" value="Periplasmic binding protein-like II"/>
    <property type="match status" value="3"/>
</dbReference>
<proteinExistence type="predicted"/>
<dbReference type="Proteomes" id="UP000295547">
    <property type="component" value="Unassembled WGS sequence"/>
</dbReference>
<evidence type="ECO:0000256" key="2">
    <source>
        <dbReference type="ARBA" id="ARBA00022729"/>
    </source>
</evidence>
<dbReference type="SUPFAM" id="SSF53850">
    <property type="entry name" value="Periplasmic binding protein-like II"/>
    <property type="match status" value="2"/>
</dbReference>
<comment type="subcellular location">
    <subcellularLocation>
        <location evidence="1">Periplasm</location>
    </subcellularLocation>
</comment>
<dbReference type="SMART" id="SM00062">
    <property type="entry name" value="PBPb"/>
    <property type="match status" value="1"/>
</dbReference>
<dbReference type="PANTHER" id="PTHR35936">
    <property type="entry name" value="MEMBRANE-BOUND LYTIC MUREIN TRANSGLYCOSYLASE F"/>
    <property type="match status" value="1"/>
</dbReference>
<keyword evidence="5" id="KW-1185">Reference proteome</keyword>
<organism evidence="4 5">
    <name type="scientific">Rhizobium azibense</name>
    <dbReference type="NCBI Taxonomy" id="1136135"/>
    <lineage>
        <taxon>Bacteria</taxon>
        <taxon>Pseudomonadati</taxon>
        <taxon>Pseudomonadota</taxon>
        <taxon>Alphaproteobacteria</taxon>
        <taxon>Hyphomicrobiales</taxon>
        <taxon>Rhizobiaceae</taxon>
        <taxon>Rhizobium/Agrobacterium group</taxon>
        <taxon>Rhizobium</taxon>
    </lineage>
</organism>
<gene>
    <name evidence="4" type="ORF">EV130_101784</name>
</gene>
<reference evidence="4 5" key="1">
    <citation type="submission" date="2019-03" db="EMBL/GenBank/DDBJ databases">
        <title>Genomic Encyclopedia of Type Strains, Phase IV (KMG-V): Genome sequencing to study the core and pangenomes of soil and plant-associated prokaryotes.</title>
        <authorList>
            <person name="Whitman W."/>
        </authorList>
    </citation>
    <scope>NUCLEOTIDE SEQUENCE [LARGE SCALE GENOMIC DNA]</scope>
    <source>
        <strain evidence="4 5">Gr42</strain>
    </source>
</reference>
<evidence type="ECO:0000259" key="3">
    <source>
        <dbReference type="SMART" id="SM00062"/>
    </source>
</evidence>
<dbReference type="AlphaFoldDB" id="A0A4R3RAH0"/>
<dbReference type="EMBL" id="SMBJ01000001">
    <property type="protein sequence ID" value="TCU31207.1"/>
    <property type="molecule type" value="Genomic_DNA"/>
</dbReference>
<evidence type="ECO:0000256" key="1">
    <source>
        <dbReference type="ARBA" id="ARBA00004418"/>
    </source>
</evidence>
<dbReference type="InterPro" id="IPR001638">
    <property type="entry name" value="Solute-binding_3/MltF_N"/>
</dbReference>
<dbReference type="Pfam" id="PF00497">
    <property type="entry name" value="SBP_bac_3"/>
    <property type="match status" value="1"/>
</dbReference>
<accession>A0A4R3RAH0</accession>
<sequence>MTVTIRLALRDWDYMTPLVLGEVSSPRLDVQIERVGTLISHIGKDDAPDAAEMSFSRYAQLRADGDETVIGIPNFIMRGFRHRCIITTKESPITQLRQLAGKRIGVTGWRDSGNTWTRAALRREGVGVEDAMWFAGRLTEAHPITDRLDGFGRPGRIEAAPGERPMVELLKDGGLDAVFTPFMPEGFFDKDSPFRQVLADFRHAERRYFEDVGYVPGMHLIGVKSTVAAQHPWLLEELSSLIDESKRVWTTKRRKYADTTPWMLDELLKVSADLPPDWDESGMADDADLPKLNVNEELRAKLPEEIKTAGKIISVNNGSFPPYEIVTGTKMEGASADLTDALGQVLGVTIEHATVGGLPALLAGVNSGRYQFAFGPVGDFKSREEANDFVDWVQEFVVFAVHKGNPNGITSLDTACGQRIAVMAGGSAEKVIKVQAEKCKSDGKDAIEVQSFTDQPSSILAVRSKRSDAFFSSQAPLTYFVSQSNGQLELTGVGQKNGFEDLYQGAVVPKGSPLGPVLRDGMKILMENGTYAAIMKKWGLENNMIKEPGINLGGMLPK</sequence>
<dbReference type="CDD" id="cd01004">
    <property type="entry name" value="PBP2_MidA_like"/>
    <property type="match status" value="1"/>
</dbReference>